<evidence type="ECO:0000313" key="5">
    <source>
        <dbReference type="Proteomes" id="UP000663860"/>
    </source>
</evidence>
<keyword evidence="3" id="KW-0812">Transmembrane</keyword>
<dbReference type="InterPro" id="IPR029044">
    <property type="entry name" value="Nucleotide-diphossugar_trans"/>
</dbReference>
<dbReference type="EMBL" id="CAJNOE010000359">
    <property type="protein sequence ID" value="CAF1171963.1"/>
    <property type="molecule type" value="Genomic_DNA"/>
</dbReference>
<keyword evidence="3" id="KW-1133">Transmembrane helix</keyword>
<comment type="similarity">
    <text evidence="1">Belongs to the glycosyltransferase 15 family.</text>
</comment>
<dbReference type="GO" id="GO:0005794">
    <property type="term" value="C:Golgi apparatus"/>
    <property type="evidence" value="ECO:0007669"/>
    <property type="project" value="TreeGrafter"/>
</dbReference>
<accession>A0A814U7F6</accession>
<reference evidence="4" key="1">
    <citation type="submission" date="2021-02" db="EMBL/GenBank/DDBJ databases">
        <authorList>
            <person name="Nowell W R."/>
        </authorList>
    </citation>
    <scope>NUCLEOTIDE SEQUENCE</scope>
</reference>
<dbReference type="Proteomes" id="UP000663860">
    <property type="component" value="Unassembled WGS sequence"/>
</dbReference>
<sequence length="344" mass="41083">MELISSKQKTSIFRLVFTFIITILIILYSVYYIVTYHELSTASEYHNFPVKWNNNPRGVIVTLIRSTNRSIAQVINMIHSVILFHSANDNFQYPFLLFHDHNFTLALRQKILSCARYKNKTIQISFVPLNFVTNVSQANKLSKKHPPGYRLMCRFWSYDVFYHPAIVYGNYDYIMRMDDDSYFINKTNIDLFQYIDRKKLDYVYRSWYKEDNNASFAIEKTFLNRTTARSTCIYNNFFIMRLQWFYRSERIQQYLHELIRDDLILREYVGDGCIHAAMLEIDPRARTEHLIQIPYGHNYHIMLPNHENLTFNYVKEFEQGILNSCHQLIVINSTEGKVKQVTIE</sequence>
<dbReference type="GO" id="GO:0000026">
    <property type="term" value="F:alpha-1,2-mannosyltransferase activity"/>
    <property type="evidence" value="ECO:0007669"/>
    <property type="project" value="TreeGrafter"/>
</dbReference>
<dbReference type="GO" id="GO:0016020">
    <property type="term" value="C:membrane"/>
    <property type="evidence" value="ECO:0007669"/>
    <property type="project" value="InterPro"/>
</dbReference>
<proteinExistence type="inferred from homology"/>
<name>A0A814U7F6_9BILA</name>
<organism evidence="4 5">
    <name type="scientific">Adineta steineri</name>
    <dbReference type="NCBI Taxonomy" id="433720"/>
    <lineage>
        <taxon>Eukaryota</taxon>
        <taxon>Metazoa</taxon>
        <taxon>Spiralia</taxon>
        <taxon>Gnathifera</taxon>
        <taxon>Rotifera</taxon>
        <taxon>Eurotatoria</taxon>
        <taxon>Bdelloidea</taxon>
        <taxon>Adinetida</taxon>
        <taxon>Adinetidae</taxon>
        <taxon>Adineta</taxon>
    </lineage>
</organism>
<evidence type="ECO:0000256" key="1">
    <source>
        <dbReference type="ARBA" id="ARBA00007677"/>
    </source>
</evidence>
<evidence type="ECO:0000256" key="3">
    <source>
        <dbReference type="SAM" id="Phobius"/>
    </source>
</evidence>
<keyword evidence="2" id="KW-0808">Transferase</keyword>
<evidence type="ECO:0000256" key="2">
    <source>
        <dbReference type="ARBA" id="ARBA00022679"/>
    </source>
</evidence>
<dbReference type="AlphaFoldDB" id="A0A814U7F6"/>
<dbReference type="PANTHER" id="PTHR31121">
    <property type="entry name" value="ALPHA-1,2 MANNOSYLTRANSFERASE KTR1"/>
    <property type="match status" value="1"/>
</dbReference>
<dbReference type="Gene3D" id="3.90.550.10">
    <property type="entry name" value="Spore Coat Polysaccharide Biosynthesis Protein SpsA, Chain A"/>
    <property type="match status" value="1"/>
</dbReference>
<evidence type="ECO:0000313" key="4">
    <source>
        <dbReference type="EMBL" id="CAF1171963.1"/>
    </source>
</evidence>
<dbReference type="GO" id="GO:0000032">
    <property type="term" value="P:cell wall mannoprotein biosynthetic process"/>
    <property type="evidence" value="ECO:0007669"/>
    <property type="project" value="TreeGrafter"/>
</dbReference>
<keyword evidence="3" id="KW-0472">Membrane</keyword>
<dbReference type="GO" id="GO:0006487">
    <property type="term" value="P:protein N-linked glycosylation"/>
    <property type="evidence" value="ECO:0007669"/>
    <property type="project" value="TreeGrafter"/>
</dbReference>
<feature type="transmembrane region" description="Helical" evidence="3">
    <location>
        <begin position="12"/>
        <end position="34"/>
    </location>
</feature>
<protein>
    <submittedName>
        <fullName evidence="4">Uncharacterized protein</fullName>
    </submittedName>
</protein>
<dbReference type="PANTHER" id="PTHR31121:SF6">
    <property type="entry name" value="ALPHA-1,2 MANNOSYLTRANSFERASE KTR1"/>
    <property type="match status" value="1"/>
</dbReference>
<dbReference type="SUPFAM" id="SSF53448">
    <property type="entry name" value="Nucleotide-diphospho-sugar transferases"/>
    <property type="match status" value="1"/>
</dbReference>
<comment type="caution">
    <text evidence="4">The sequence shown here is derived from an EMBL/GenBank/DDBJ whole genome shotgun (WGS) entry which is preliminary data.</text>
</comment>
<dbReference type="InterPro" id="IPR002685">
    <property type="entry name" value="Glyco_trans_15"/>
</dbReference>
<gene>
    <name evidence="4" type="ORF">IZO911_LOCUS26948</name>
</gene>